<reference evidence="9" key="2">
    <citation type="submission" date="2021-04" db="EMBL/GenBank/DDBJ databases">
        <authorList>
            <person name="Gilroy R."/>
        </authorList>
    </citation>
    <scope>NUCLEOTIDE SEQUENCE</scope>
    <source>
        <strain evidence="9">USASDec5-558</strain>
    </source>
</reference>
<dbReference type="EMBL" id="DXEV01000045">
    <property type="protein sequence ID" value="HIX56322.1"/>
    <property type="molecule type" value="Genomic_DNA"/>
</dbReference>
<dbReference type="PANTHER" id="PTHR46986">
    <property type="entry name" value="ENDORIBONUCLEASE YBEY, CHLOROPLASTIC"/>
    <property type="match status" value="1"/>
</dbReference>
<dbReference type="NCBIfam" id="TIGR00043">
    <property type="entry name" value="rRNA maturation RNase YbeY"/>
    <property type="match status" value="1"/>
</dbReference>
<keyword evidence="8" id="KW-0698">rRNA processing</keyword>
<dbReference type="GO" id="GO:0008270">
    <property type="term" value="F:zinc ion binding"/>
    <property type="evidence" value="ECO:0007669"/>
    <property type="project" value="UniProtKB-UniRule"/>
</dbReference>
<accession>A0A9D1WCJ9</accession>
<dbReference type="SUPFAM" id="SSF55486">
    <property type="entry name" value="Metalloproteases ('zincins'), catalytic domain"/>
    <property type="match status" value="1"/>
</dbReference>
<dbReference type="GO" id="GO:0005737">
    <property type="term" value="C:cytoplasm"/>
    <property type="evidence" value="ECO:0007669"/>
    <property type="project" value="UniProtKB-SubCell"/>
</dbReference>
<keyword evidence="8" id="KW-0963">Cytoplasm</keyword>
<dbReference type="InterPro" id="IPR020549">
    <property type="entry name" value="YbeY_CS"/>
</dbReference>
<evidence type="ECO:0000256" key="5">
    <source>
        <dbReference type="ARBA" id="ARBA00022759"/>
    </source>
</evidence>
<feature type="binding site" evidence="8">
    <location>
        <position position="129"/>
    </location>
    <ligand>
        <name>Zn(2+)</name>
        <dbReference type="ChEBI" id="CHEBI:29105"/>
        <note>catalytic</note>
    </ligand>
</feature>
<keyword evidence="4 8" id="KW-0479">Metal-binding</keyword>
<organism evidence="9 10">
    <name type="scientific">Candidatus Anaerobiospirillum pullistercoris</name>
    <dbReference type="NCBI Taxonomy" id="2838452"/>
    <lineage>
        <taxon>Bacteria</taxon>
        <taxon>Pseudomonadati</taxon>
        <taxon>Pseudomonadota</taxon>
        <taxon>Gammaproteobacteria</taxon>
        <taxon>Aeromonadales</taxon>
        <taxon>Succinivibrionaceae</taxon>
        <taxon>Anaerobiospirillum</taxon>
    </lineage>
</organism>
<dbReference type="GO" id="GO:0004222">
    <property type="term" value="F:metalloendopeptidase activity"/>
    <property type="evidence" value="ECO:0007669"/>
    <property type="project" value="InterPro"/>
</dbReference>
<evidence type="ECO:0000256" key="6">
    <source>
        <dbReference type="ARBA" id="ARBA00022801"/>
    </source>
</evidence>
<evidence type="ECO:0000256" key="1">
    <source>
        <dbReference type="ARBA" id="ARBA00010875"/>
    </source>
</evidence>
<comment type="function">
    <text evidence="8">Single strand-specific metallo-endoribonuclease involved in late-stage 70S ribosome quality control and in maturation of the 3' terminus of the 16S rRNA.</text>
</comment>
<dbReference type="Pfam" id="PF02130">
    <property type="entry name" value="YbeY"/>
    <property type="match status" value="1"/>
</dbReference>
<feature type="binding site" evidence="8">
    <location>
        <position position="139"/>
    </location>
    <ligand>
        <name>Zn(2+)</name>
        <dbReference type="ChEBI" id="CHEBI:29105"/>
        <note>catalytic</note>
    </ligand>
</feature>
<dbReference type="GO" id="GO:0006364">
    <property type="term" value="P:rRNA processing"/>
    <property type="evidence" value="ECO:0007669"/>
    <property type="project" value="UniProtKB-UniRule"/>
</dbReference>
<keyword evidence="3 8" id="KW-0540">Nuclease</keyword>
<evidence type="ECO:0000313" key="9">
    <source>
        <dbReference type="EMBL" id="HIX56322.1"/>
    </source>
</evidence>
<dbReference type="PROSITE" id="PS01306">
    <property type="entry name" value="UPF0054"/>
    <property type="match status" value="1"/>
</dbReference>
<comment type="caution">
    <text evidence="9">The sequence shown here is derived from an EMBL/GenBank/DDBJ whole genome shotgun (WGS) entry which is preliminary data.</text>
</comment>
<dbReference type="InterPro" id="IPR002036">
    <property type="entry name" value="YbeY"/>
</dbReference>
<dbReference type="InterPro" id="IPR023091">
    <property type="entry name" value="MetalPrtase_cat_dom_sf_prd"/>
</dbReference>
<name>A0A9D1WCJ9_9GAMM</name>
<evidence type="ECO:0000256" key="8">
    <source>
        <dbReference type="HAMAP-Rule" id="MF_00009"/>
    </source>
</evidence>
<comment type="cofactor">
    <cofactor evidence="8">
        <name>Zn(2+)</name>
        <dbReference type="ChEBI" id="CHEBI:29105"/>
    </cofactor>
    <text evidence="8">Binds 1 zinc ion.</text>
</comment>
<evidence type="ECO:0000256" key="7">
    <source>
        <dbReference type="ARBA" id="ARBA00022833"/>
    </source>
</evidence>
<feature type="binding site" evidence="8">
    <location>
        <position position="133"/>
    </location>
    <ligand>
        <name>Zn(2+)</name>
        <dbReference type="ChEBI" id="CHEBI:29105"/>
        <note>catalytic</note>
    </ligand>
</feature>
<proteinExistence type="inferred from homology"/>
<comment type="similarity">
    <text evidence="1 8">Belongs to the endoribonuclease YbeY family.</text>
</comment>
<evidence type="ECO:0000256" key="4">
    <source>
        <dbReference type="ARBA" id="ARBA00022723"/>
    </source>
</evidence>
<keyword evidence="7 8" id="KW-0862">Zinc</keyword>
<evidence type="ECO:0000313" key="10">
    <source>
        <dbReference type="Proteomes" id="UP000886829"/>
    </source>
</evidence>
<dbReference type="AlphaFoldDB" id="A0A9D1WCJ9"/>
<keyword evidence="5 8" id="KW-0255">Endonuclease</keyword>
<dbReference type="EC" id="3.1.-.-" evidence="8"/>
<gene>
    <name evidence="8 9" type="primary">ybeY</name>
    <name evidence="9" type="ORF">H9850_02500</name>
</gene>
<dbReference type="HAMAP" id="MF_00009">
    <property type="entry name" value="Endoribonucl_YbeY"/>
    <property type="match status" value="1"/>
</dbReference>
<dbReference type="Proteomes" id="UP000886829">
    <property type="component" value="Unassembled WGS sequence"/>
</dbReference>
<keyword evidence="6 8" id="KW-0378">Hydrolase</keyword>
<evidence type="ECO:0000256" key="3">
    <source>
        <dbReference type="ARBA" id="ARBA00022722"/>
    </source>
</evidence>
<keyword evidence="2 8" id="KW-0690">Ribosome biogenesis</keyword>
<dbReference type="PANTHER" id="PTHR46986:SF1">
    <property type="entry name" value="ENDORIBONUCLEASE YBEY, CHLOROPLASTIC"/>
    <property type="match status" value="1"/>
</dbReference>
<evidence type="ECO:0000256" key="2">
    <source>
        <dbReference type="ARBA" id="ARBA00022517"/>
    </source>
</evidence>
<protein>
    <recommendedName>
        <fullName evidence="8">Endoribonuclease YbeY</fullName>
        <ecNumber evidence="8">3.1.-.-</ecNumber>
    </recommendedName>
</protein>
<dbReference type="GO" id="GO:0004521">
    <property type="term" value="F:RNA endonuclease activity"/>
    <property type="evidence" value="ECO:0007669"/>
    <property type="project" value="UniProtKB-UniRule"/>
</dbReference>
<sequence length="167" mass="19109">MQIQIERQIVLADENEMLGIPTTEEMMLWAQAAFDAADFHKDCAFTARFVSNDEIQELNKTYRHMDKPTNILSFPYEIPDDLPTEVLEAEEAEEGVYLGDLVIAMAVVRKEANEQDKTLTEHCAHLIVHGCLHLLGYDHITDEEAQEMEGLEIKVLEQLGYPNPYEE</sequence>
<comment type="subcellular location">
    <subcellularLocation>
        <location evidence="8">Cytoplasm</location>
    </subcellularLocation>
</comment>
<reference evidence="9" key="1">
    <citation type="journal article" date="2021" name="PeerJ">
        <title>Extensive microbial diversity within the chicken gut microbiome revealed by metagenomics and culture.</title>
        <authorList>
            <person name="Gilroy R."/>
            <person name="Ravi A."/>
            <person name="Getino M."/>
            <person name="Pursley I."/>
            <person name="Horton D.L."/>
            <person name="Alikhan N.F."/>
            <person name="Baker D."/>
            <person name="Gharbi K."/>
            <person name="Hall N."/>
            <person name="Watson M."/>
            <person name="Adriaenssens E.M."/>
            <person name="Foster-Nyarko E."/>
            <person name="Jarju S."/>
            <person name="Secka A."/>
            <person name="Antonio M."/>
            <person name="Oren A."/>
            <person name="Chaudhuri R.R."/>
            <person name="La Ragione R."/>
            <person name="Hildebrand F."/>
            <person name="Pallen M.J."/>
        </authorList>
    </citation>
    <scope>NUCLEOTIDE SEQUENCE</scope>
    <source>
        <strain evidence="9">USASDec5-558</strain>
    </source>
</reference>
<dbReference type="Gene3D" id="3.40.390.30">
    <property type="entry name" value="Metalloproteases ('zincins'), catalytic domain"/>
    <property type="match status" value="1"/>
</dbReference>